<dbReference type="OrthoDB" id="9791432at2"/>
<gene>
    <name evidence="5" type="ORF">SAMN05421742_11411</name>
</gene>
<feature type="region of interest" description="Disordered" evidence="2">
    <location>
        <begin position="264"/>
        <end position="288"/>
    </location>
</feature>
<feature type="region of interest" description="Disordered" evidence="2">
    <location>
        <begin position="1"/>
        <end position="37"/>
    </location>
</feature>
<evidence type="ECO:0000256" key="2">
    <source>
        <dbReference type="SAM" id="MobiDB-lite"/>
    </source>
</evidence>
<organism evidence="5 6">
    <name type="scientific">Roseospirillum parvum</name>
    <dbReference type="NCBI Taxonomy" id="83401"/>
    <lineage>
        <taxon>Bacteria</taxon>
        <taxon>Pseudomonadati</taxon>
        <taxon>Pseudomonadota</taxon>
        <taxon>Alphaproteobacteria</taxon>
        <taxon>Rhodospirillales</taxon>
        <taxon>Rhodospirillaceae</taxon>
        <taxon>Roseospirillum</taxon>
    </lineage>
</organism>
<dbReference type="SUPFAM" id="SSF158791">
    <property type="entry name" value="MgtE N-terminal domain-like"/>
    <property type="match status" value="1"/>
</dbReference>
<sequence>MSRKATSQPTSPRRAPSPAARRSPAATARRRASRRGKGFALPRPRLLPLLIVVAMVVVTVRLGGIWQDVSLQVIGLRLERAEAQAQEVGQEAPPPAAQPAAEPPAAVGEPGSPVPTAALTGALQSPPQADDPARDPIGFTQSEIEVLQKLAERREELEQREQSLAVQEALLQAAEERLDRRVEELRQLESRINDLVKTHDDQEQARLDRLVKVYTSMKPKDAARIFNGLDMPILLDLFEIMQERKAAPILAEMSADKARLLTEELSRRKDLPEAGEPLVPPEGAAGNG</sequence>
<evidence type="ECO:0000256" key="3">
    <source>
        <dbReference type="SAM" id="Phobius"/>
    </source>
</evidence>
<accession>A0A1G8FG62</accession>
<name>A0A1G8FG62_9PROT</name>
<dbReference type="AlphaFoldDB" id="A0A1G8FG62"/>
<proteinExistence type="predicted"/>
<keyword evidence="6" id="KW-1185">Reference proteome</keyword>
<feature type="compositionally biased region" description="Low complexity" evidence="2">
    <location>
        <begin position="9"/>
        <end position="27"/>
    </location>
</feature>
<keyword evidence="3" id="KW-0472">Membrane</keyword>
<evidence type="ECO:0000259" key="4">
    <source>
        <dbReference type="Pfam" id="PF03448"/>
    </source>
</evidence>
<keyword evidence="3" id="KW-0812">Transmembrane</keyword>
<evidence type="ECO:0000313" key="5">
    <source>
        <dbReference type="EMBL" id="SDH81151.1"/>
    </source>
</evidence>
<feature type="transmembrane region" description="Helical" evidence="3">
    <location>
        <begin position="46"/>
        <end position="66"/>
    </location>
</feature>
<dbReference type="Pfam" id="PF03448">
    <property type="entry name" value="MgtE_N"/>
    <property type="match status" value="1"/>
</dbReference>
<feature type="coiled-coil region" evidence="1">
    <location>
        <begin position="140"/>
        <end position="205"/>
    </location>
</feature>
<feature type="domain" description="Magnesium transporter MgtE intracellular" evidence="4">
    <location>
        <begin position="207"/>
        <end position="268"/>
    </location>
</feature>
<evidence type="ECO:0000313" key="6">
    <source>
        <dbReference type="Proteomes" id="UP000217076"/>
    </source>
</evidence>
<evidence type="ECO:0000256" key="1">
    <source>
        <dbReference type="SAM" id="Coils"/>
    </source>
</evidence>
<feature type="compositionally biased region" description="Low complexity" evidence="2">
    <location>
        <begin position="98"/>
        <end position="115"/>
    </location>
</feature>
<protein>
    <submittedName>
        <fullName evidence="5">MgtE intracellular N domain-containing protein</fullName>
    </submittedName>
</protein>
<dbReference type="STRING" id="83401.SAMN05421742_11411"/>
<reference evidence="6" key="1">
    <citation type="submission" date="2016-10" db="EMBL/GenBank/DDBJ databases">
        <authorList>
            <person name="Varghese N."/>
            <person name="Submissions S."/>
        </authorList>
    </citation>
    <scope>NUCLEOTIDE SEQUENCE [LARGE SCALE GENOMIC DNA]</scope>
    <source>
        <strain evidence="6">930I</strain>
    </source>
</reference>
<dbReference type="RefSeq" id="WP_143131026.1">
    <property type="nucleotide sequence ID" value="NZ_FNCV01000014.1"/>
</dbReference>
<feature type="compositionally biased region" description="Basic residues" evidence="2">
    <location>
        <begin position="28"/>
        <end position="37"/>
    </location>
</feature>
<dbReference type="EMBL" id="FNCV01000014">
    <property type="protein sequence ID" value="SDH81151.1"/>
    <property type="molecule type" value="Genomic_DNA"/>
</dbReference>
<dbReference type="InterPro" id="IPR006668">
    <property type="entry name" value="Mg_transptr_MgtE_intracell_dom"/>
</dbReference>
<feature type="region of interest" description="Disordered" evidence="2">
    <location>
        <begin position="85"/>
        <end position="136"/>
    </location>
</feature>
<keyword evidence="3" id="KW-1133">Transmembrane helix</keyword>
<keyword evidence="1" id="KW-0175">Coiled coil</keyword>
<dbReference type="Proteomes" id="UP000217076">
    <property type="component" value="Unassembled WGS sequence"/>
</dbReference>